<dbReference type="AlphaFoldDB" id="A0A1I1ZA03"/>
<accession>A0A1I1ZA03</accession>
<evidence type="ECO:0000313" key="3">
    <source>
        <dbReference type="Proteomes" id="UP000199516"/>
    </source>
</evidence>
<dbReference type="STRING" id="930128.SAMN05192532_101125"/>
<organism evidence="2 3">
    <name type="scientific">Alteribacillus iranensis</name>
    <dbReference type="NCBI Taxonomy" id="930128"/>
    <lineage>
        <taxon>Bacteria</taxon>
        <taxon>Bacillati</taxon>
        <taxon>Bacillota</taxon>
        <taxon>Bacilli</taxon>
        <taxon>Bacillales</taxon>
        <taxon>Bacillaceae</taxon>
        <taxon>Alteribacillus</taxon>
    </lineage>
</organism>
<gene>
    <name evidence="2" type="ORF">SAMN05192532_101125</name>
</gene>
<dbReference type="OrthoDB" id="1633470at2"/>
<dbReference type="Proteomes" id="UP000199516">
    <property type="component" value="Unassembled WGS sequence"/>
</dbReference>
<reference evidence="2 3" key="1">
    <citation type="submission" date="2016-10" db="EMBL/GenBank/DDBJ databases">
        <authorList>
            <person name="de Groot N.N."/>
        </authorList>
    </citation>
    <scope>NUCLEOTIDE SEQUENCE [LARGE SCALE GENOMIC DNA]</scope>
    <source>
        <strain evidence="2 3">DSM 23995</strain>
    </source>
</reference>
<dbReference type="InterPro" id="IPR010897">
    <property type="entry name" value="Spore_II_P"/>
</dbReference>
<feature type="transmembrane region" description="Helical" evidence="1">
    <location>
        <begin position="20"/>
        <end position="41"/>
    </location>
</feature>
<dbReference type="EMBL" id="FONT01000001">
    <property type="protein sequence ID" value="SFE28596.1"/>
    <property type="molecule type" value="Genomic_DNA"/>
</dbReference>
<keyword evidence="3" id="KW-1185">Reference proteome</keyword>
<dbReference type="RefSeq" id="WP_091656103.1">
    <property type="nucleotide sequence ID" value="NZ_FONT01000001.1"/>
</dbReference>
<evidence type="ECO:0000256" key="1">
    <source>
        <dbReference type="SAM" id="Phobius"/>
    </source>
</evidence>
<proteinExistence type="predicted"/>
<evidence type="ECO:0000313" key="2">
    <source>
        <dbReference type="EMBL" id="SFE28596.1"/>
    </source>
</evidence>
<protein>
    <submittedName>
        <fullName evidence="2">Stage II sporulation protein P</fullName>
    </submittedName>
</protein>
<dbReference type="Pfam" id="PF07454">
    <property type="entry name" value="SpoIIP"/>
    <property type="match status" value="1"/>
</dbReference>
<dbReference type="SUPFAM" id="SSF53187">
    <property type="entry name" value="Zn-dependent exopeptidases"/>
    <property type="match status" value="1"/>
</dbReference>
<keyword evidence="1" id="KW-0812">Transmembrane</keyword>
<keyword evidence="1" id="KW-0472">Membrane</keyword>
<dbReference type="NCBIfam" id="TIGR02867">
    <property type="entry name" value="spore_II_P"/>
    <property type="match status" value="1"/>
</dbReference>
<name>A0A1I1ZA03_9BACI</name>
<sequence>MKKNNKNQWSDRYRTSFSRFGLALLAGSLFLMFIITIITTIEQDKYFSSRYLHTWSSHVQKELLGAFFSYENRHFLAGEGLEKPNVSSMVFEFMTNLNVEDPRTLLRNELPGFAAFDGRIVVAGDGTDFTTMPVESAPPLEILLEKREATTNRLELLEDQKEKAVSGEPVVHIVHSHSRESYLPELEDGTNVAFHPDVNVTLVGERLGKKLEEKGIATKVDKTDIEKKLHESGKDFSDSYDISREVVQTAMSENDKLELFFDLHRDSQPRDVTTVTINDEKLARTMFVIGENHASYEQNLAMATALNNKLDEQYPGLSRGIITKGGTRSNGRYNQDLSEQSVLIEMGGKDNTLDEVYKTADIMAEVISEYYMERQAEPVGGEGDK</sequence>
<keyword evidence="1" id="KW-1133">Transmembrane helix</keyword>